<dbReference type="EMBL" id="KN822045">
    <property type="protein sequence ID" value="KIM62003.1"/>
    <property type="molecule type" value="Genomic_DNA"/>
</dbReference>
<dbReference type="InterPro" id="IPR033464">
    <property type="entry name" value="CSN8_PSD8_EIF3K"/>
</dbReference>
<accession>A0A0C2ZK57</accession>
<dbReference type="Pfam" id="PF10075">
    <property type="entry name" value="CSN8_PSD8_EIF3K"/>
    <property type="match status" value="1"/>
</dbReference>
<reference evidence="4" key="2">
    <citation type="submission" date="2015-01" db="EMBL/GenBank/DDBJ databases">
        <title>Evolutionary Origins and Diversification of the Mycorrhizal Mutualists.</title>
        <authorList>
            <consortium name="DOE Joint Genome Institute"/>
            <consortium name="Mycorrhizal Genomics Consortium"/>
            <person name="Kohler A."/>
            <person name="Kuo A."/>
            <person name="Nagy L.G."/>
            <person name="Floudas D."/>
            <person name="Copeland A."/>
            <person name="Barry K.W."/>
            <person name="Cichocki N."/>
            <person name="Veneault-Fourrey C."/>
            <person name="LaButti K."/>
            <person name="Lindquist E.A."/>
            <person name="Lipzen A."/>
            <person name="Lundell T."/>
            <person name="Morin E."/>
            <person name="Murat C."/>
            <person name="Riley R."/>
            <person name="Ohm R."/>
            <person name="Sun H."/>
            <person name="Tunlid A."/>
            <person name="Henrissat B."/>
            <person name="Grigoriev I.V."/>
            <person name="Hibbett D.S."/>
            <person name="Martin F."/>
        </authorList>
    </citation>
    <scope>NUCLEOTIDE SEQUENCE [LARGE SCALE GENOMIC DNA]</scope>
    <source>
        <strain evidence="4">Foug A</strain>
    </source>
</reference>
<dbReference type="HOGENOM" id="CLU_094291_0_0_1"/>
<organism evidence="3 4">
    <name type="scientific">Scleroderma citrinum Foug A</name>
    <dbReference type="NCBI Taxonomy" id="1036808"/>
    <lineage>
        <taxon>Eukaryota</taxon>
        <taxon>Fungi</taxon>
        <taxon>Dikarya</taxon>
        <taxon>Basidiomycota</taxon>
        <taxon>Agaricomycotina</taxon>
        <taxon>Agaricomycetes</taxon>
        <taxon>Agaricomycetidae</taxon>
        <taxon>Boletales</taxon>
        <taxon>Sclerodermatineae</taxon>
        <taxon>Sclerodermataceae</taxon>
        <taxon>Scleroderma</taxon>
    </lineage>
</organism>
<feature type="domain" description="CSN8/PSMD8/EIF3K" evidence="2">
    <location>
        <begin position="92"/>
        <end position="227"/>
    </location>
</feature>
<evidence type="ECO:0000256" key="1">
    <source>
        <dbReference type="SAM" id="MobiDB-lite"/>
    </source>
</evidence>
<evidence type="ECO:0000313" key="3">
    <source>
        <dbReference type="EMBL" id="KIM62003.1"/>
    </source>
</evidence>
<dbReference type="Proteomes" id="UP000053989">
    <property type="component" value="Unassembled WGS sequence"/>
</dbReference>
<dbReference type="AlphaFoldDB" id="A0A0C2ZK57"/>
<dbReference type="Gene3D" id="1.25.40.990">
    <property type="match status" value="1"/>
</dbReference>
<keyword evidence="4" id="KW-1185">Reference proteome</keyword>
<evidence type="ECO:0000313" key="4">
    <source>
        <dbReference type="Proteomes" id="UP000053989"/>
    </source>
</evidence>
<proteinExistence type="predicted"/>
<dbReference type="OrthoDB" id="5351233at2759"/>
<gene>
    <name evidence="3" type="ORF">SCLCIDRAFT_1215338</name>
</gene>
<feature type="region of interest" description="Disordered" evidence="1">
    <location>
        <begin position="1"/>
        <end position="43"/>
    </location>
</feature>
<evidence type="ECO:0000259" key="2">
    <source>
        <dbReference type="Pfam" id="PF10075"/>
    </source>
</evidence>
<dbReference type="InParanoid" id="A0A0C2ZK57"/>
<name>A0A0C2ZK57_9AGAM</name>
<feature type="compositionally biased region" description="Pro residues" evidence="1">
    <location>
        <begin position="1"/>
        <end position="11"/>
    </location>
</feature>
<protein>
    <recommendedName>
        <fullName evidence="2">CSN8/PSMD8/EIF3K domain-containing protein</fullName>
    </recommendedName>
</protein>
<reference evidence="3 4" key="1">
    <citation type="submission" date="2014-04" db="EMBL/GenBank/DDBJ databases">
        <authorList>
            <consortium name="DOE Joint Genome Institute"/>
            <person name="Kuo A."/>
            <person name="Kohler A."/>
            <person name="Nagy L.G."/>
            <person name="Floudas D."/>
            <person name="Copeland A."/>
            <person name="Barry K.W."/>
            <person name="Cichocki N."/>
            <person name="Veneault-Fourrey C."/>
            <person name="LaButti K."/>
            <person name="Lindquist E.A."/>
            <person name="Lipzen A."/>
            <person name="Lundell T."/>
            <person name="Morin E."/>
            <person name="Murat C."/>
            <person name="Sun H."/>
            <person name="Tunlid A."/>
            <person name="Henrissat B."/>
            <person name="Grigoriev I.V."/>
            <person name="Hibbett D.S."/>
            <person name="Martin F."/>
            <person name="Nordberg H.P."/>
            <person name="Cantor M.N."/>
            <person name="Hua S.X."/>
        </authorList>
    </citation>
    <scope>NUCLEOTIDE SEQUENCE [LARGE SCALE GENOMIC DNA]</scope>
    <source>
        <strain evidence="3 4">Foug A</strain>
    </source>
</reference>
<dbReference type="STRING" id="1036808.A0A0C2ZK57"/>
<sequence length="265" mass="28677">MAQGPPTPPPTSTTEFQDQVRDSVTGGTGTSSGTPEENTSMARPTPVIDTYQQAFPQICEFALRGDFPALVQYAELSDLKGRNARNQTRLLVVAPLVLAYLILDELTLAQLTLARFPENLRHHPLTRTIASLVTSTSECNYAQVYSHGEVLAALTQQPEFANTPLADLITSMVVMFVESFRQKIFSLLSQAFSSISITQAQIYLGLTRDQLLSATTGAWQCNPASDTLHPLGIGNPTAATNNSTPSSLGTFESVTSSLIRLEVGW</sequence>